<evidence type="ECO:0000313" key="9">
    <source>
        <dbReference type="EMBL" id="RLV55065.1"/>
    </source>
</evidence>
<feature type="transmembrane region" description="Helical" evidence="8">
    <location>
        <begin position="285"/>
        <end position="306"/>
    </location>
</feature>
<sequence>MRGTGTVATPRASRRAPSLSSCGVSPTSSTDPVGGAVEGFVVILSLGAVGYVLAVRGVLDETSQAVLSRLVYVVGTPALLISLLSETDVSRVFGPWFLVALGGVLATLVLYVPWALWRRRRTSHVIVGALSASYANAGYLGLPIAAYVLGDAAYALPTMMLQLVFYAPLALSMLEMAGRGRAGLNPFAFVRAGVRNPVSVAAVIGVTIALTEIQLPLVVAEPIRLLGQLAVPCALIAFGVSLRFGPRIGIGQGGEVAFVAALKLLWQPAIAYLVARFALGLPDTQVVGVTMMAALPTAQNVFVYASRFGRDHVLARDCVAVTTGLSLPVLIGLAALLG</sequence>
<dbReference type="EMBL" id="RDBF01000011">
    <property type="protein sequence ID" value="RLV55065.1"/>
    <property type="molecule type" value="Genomic_DNA"/>
</dbReference>
<evidence type="ECO:0000256" key="3">
    <source>
        <dbReference type="ARBA" id="ARBA00022475"/>
    </source>
</evidence>
<feature type="transmembrane region" description="Helical" evidence="8">
    <location>
        <begin position="124"/>
        <end position="148"/>
    </location>
</feature>
<keyword evidence="6 8" id="KW-0472">Membrane</keyword>
<feature type="transmembrane region" description="Helical" evidence="8">
    <location>
        <begin position="96"/>
        <end position="117"/>
    </location>
</feature>
<keyword evidence="3" id="KW-1003">Cell membrane</keyword>
<dbReference type="Pfam" id="PF03547">
    <property type="entry name" value="Mem_trans"/>
    <property type="match status" value="1"/>
</dbReference>
<evidence type="ECO:0000256" key="5">
    <source>
        <dbReference type="ARBA" id="ARBA00022989"/>
    </source>
</evidence>
<dbReference type="GO" id="GO:0016020">
    <property type="term" value="C:membrane"/>
    <property type="evidence" value="ECO:0007669"/>
    <property type="project" value="UniProtKB-SubCell"/>
</dbReference>
<dbReference type="PANTHER" id="PTHR36838:SF3">
    <property type="entry name" value="TRANSPORTER AUXIN EFFLUX CARRIER EC FAMILY"/>
    <property type="match status" value="1"/>
</dbReference>
<feature type="transmembrane region" description="Helical" evidence="8">
    <location>
        <begin position="318"/>
        <end position="337"/>
    </location>
</feature>
<comment type="subcellular location">
    <subcellularLocation>
        <location evidence="1">Membrane</location>
        <topology evidence="1">Multi-pass membrane protein</topology>
    </subcellularLocation>
</comment>
<feature type="transmembrane region" description="Helical" evidence="8">
    <location>
        <begin position="33"/>
        <end position="54"/>
    </location>
</feature>
<reference evidence="9 10" key="1">
    <citation type="submission" date="2018-10" db="EMBL/GenBank/DDBJ databases">
        <title>Aeromicrobium sp. 9W16Y-2 whole genome shotgun sequence.</title>
        <authorList>
            <person name="Li F."/>
        </authorList>
    </citation>
    <scope>NUCLEOTIDE SEQUENCE [LARGE SCALE GENOMIC DNA]</scope>
    <source>
        <strain evidence="9 10">9W16Y-2</strain>
    </source>
</reference>
<feature type="transmembrane region" description="Helical" evidence="8">
    <location>
        <begin position="66"/>
        <end position="84"/>
    </location>
</feature>
<comment type="caution">
    <text evidence="9">The sequence shown here is derived from an EMBL/GenBank/DDBJ whole genome shotgun (WGS) entry which is preliminary data.</text>
</comment>
<keyword evidence="5 8" id="KW-1133">Transmembrane helix</keyword>
<evidence type="ECO:0000256" key="8">
    <source>
        <dbReference type="SAM" id="Phobius"/>
    </source>
</evidence>
<dbReference type="OrthoDB" id="5405318at2"/>
<evidence type="ECO:0000256" key="2">
    <source>
        <dbReference type="ARBA" id="ARBA00022448"/>
    </source>
</evidence>
<dbReference type="Proteomes" id="UP000282515">
    <property type="component" value="Unassembled WGS sequence"/>
</dbReference>
<keyword evidence="2" id="KW-0813">Transport</keyword>
<feature type="transmembrane region" description="Helical" evidence="8">
    <location>
        <begin position="225"/>
        <end position="244"/>
    </location>
</feature>
<accession>A0A3L8PIA5</accession>
<evidence type="ECO:0000256" key="1">
    <source>
        <dbReference type="ARBA" id="ARBA00004141"/>
    </source>
</evidence>
<dbReference type="GO" id="GO:0055085">
    <property type="term" value="P:transmembrane transport"/>
    <property type="evidence" value="ECO:0007669"/>
    <property type="project" value="InterPro"/>
</dbReference>
<feature type="transmembrane region" description="Helical" evidence="8">
    <location>
        <begin position="198"/>
        <end position="219"/>
    </location>
</feature>
<evidence type="ECO:0000313" key="10">
    <source>
        <dbReference type="Proteomes" id="UP000282515"/>
    </source>
</evidence>
<dbReference type="PANTHER" id="PTHR36838">
    <property type="entry name" value="AUXIN EFFLUX CARRIER FAMILY PROTEIN"/>
    <property type="match status" value="1"/>
</dbReference>
<name>A0A3L8PIA5_9ACTN</name>
<protein>
    <submittedName>
        <fullName evidence="9">AEC family transporter</fullName>
    </submittedName>
</protein>
<feature type="compositionally biased region" description="Polar residues" evidence="7">
    <location>
        <begin position="22"/>
        <end position="31"/>
    </location>
</feature>
<gene>
    <name evidence="9" type="ORF">D9V41_13305</name>
</gene>
<feature type="region of interest" description="Disordered" evidence="7">
    <location>
        <begin position="1"/>
        <end position="31"/>
    </location>
</feature>
<keyword evidence="4 8" id="KW-0812">Transmembrane</keyword>
<dbReference type="InterPro" id="IPR004776">
    <property type="entry name" value="Mem_transp_PIN-like"/>
</dbReference>
<feature type="transmembrane region" description="Helical" evidence="8">
    <location>
        <begin position="256"/>
        <end position="279"/>
    </location>
</feature>
<keyword evidence="10" id="KW-1185">Reference proteome</keyword>
<evidence type="ECO:0000256" key="7">
    <source>
        <dbReference type="SAM" id="MobiDB-lite"/>
    </source>
</evidence>
<evidence type="ECO:0000256" key="4">
    <source>
        <dbReference type="ARBA" id="ARBA00022692"/>
    </source>
</evidence>
<organism evidence="9 10">
    <name type="scientific">Aeromicrobium phragmitis</name>
    <dbReference type="NCBI Taxonomy" id="2478914"/>
    <lineage>
        <taxon>Bacteria</taxon>
        <taxon>Bacillati</taxon>
        <taxon>Actinomycetota</taxon>
        <taxon>Actinomycetes</taxon>
        <taxon>Propionibacteriales</taxon>
        <taxon>Nocardioidaceae</taxon>
        <taxon>Aeromicrobium</taxon>
    </lineage>
</organism>
<dbReference type="AlphaFoldDB" id="A0A3L8PIA5"/>
<evidence type="ECO:0000256" key="6">
    <source>
        <dbReference type="ARBA" id="ARBA00023136"/>
    </source>
</evidence>
<proteinExistence type="predicted"/>
<feature type="transmembrane region" description="Helical" evidence="8">
    <location>
        <begin position="154"/>
        <end position="177"/>
    </location>
</feature>